<evidence type="ECO:0000313" key="3">
    <source>
        <dbReference type="Proteomes" id="UP000030746"/>
    </source>
</evidence>
<dbReference type="HOGENOM" id="CLU_1442603_0_0_1"/>
<organism evidence="2 3">
    <name type="scientific">Lottia gigantea</name>
    <name type="common">Giant owl limpet</name>
    <dbReference type="NCBI Taxonomy" id="225164"/>
    <lineage>
        <taxon>Eukaryota</taxon>
        <taxon>Metazoa</taxon>
        <taxon>Spiralia</taxon>
        <taxon>Lophotrochozoa</taxon>
        <taxon>Mollusca</taxon>
        <taxon>Gastropoda</taxon>
        <taxon>Patellogastropoda</taxon>
        <taxon>Lottioidea</taxon>
        <taxon>Lottiidae</taxon>
        <taxon>Lottia</taxon>
    </lineage>
</organism>
<dbReference type="EMBL" id="KB202199">
    <property type="protein sequence ID" value="ESO91882.1"/>
    <property type="molecule type" value="Genomic_DNA"/>
</dbReference>
<dbReference type="GeneID" id="20239350"/>
<keyword evidence="1" id="KW-0812">Transmembrane</keyword>
<accession>V4A5C8</accession>
<reference evidence="2 3" key="1">
    <citation type="journal article" date="2013" name="Nature">
        <title>Insights into bilaterian evolution from three spiralian genomes.</title>
        <authorList>
            <person name="Simakov O."/>
            <person name="Marletaz F."/>
            <person name="Cho S.J."/>
            <person name="Edsinger-Gonzales E."/>
            <person name="Havlak P."/>
            <person name="Hellsten U."/>
            <person name="Kuo D.H."/>
            <person name="Larsson T."/>
            <person name="Lv J."/>
            <person name="Arendt D."/>
            <person name="Savage R."/>
            <person name="Osoegawa K."/>
            <person name="de Jong P."/>
            <person name="Grimwood J."/>
            <person name="Chapman J.A."/>
            <person name="Shapiro H."/>
            <person name="Aerts A."/>
            <person name="Otillar R.P."/>
            <person name="Terry A.Y."/>
            <person name="Boore J.L."/>
            <person name="Grigoriev I.V."/>
            <person name="Lindberg D.R."/>
            <person name="Seaver E.C."/>
            <person name="Weisblat D.A."/>
            <person name="Putnam N.H."/>
            <person name="Rokhsar D.S."/>
        </authorList>
    </citation>
    <scope>NUCLEOTIDE SEQUENCE [LARGE SCALE GENOMIC DNA]</scope>
</reference>
<dbReference type="RefSeq" id="XP_009057551.1">
    <property type="nucleotide sequence ID" value="XM_009059303.1"/>
</dbReference>
<dbReference type="Proteomes" id="UP000030746">
    <property type="component" value="Unassembled WGS sequence"/>
</dbReference>
<feature type="transmembrane region" description="Helical" evidence="1">
    <location>
        <begin position="93"/>
        <end position="117"/>
    </location>
</feature>
<dbReference type="AlphaFoldDB" id="V4A5C8"/>
<sequence>MTCSASNAHITLSPYFQRESRFHSQHAFQNLKNRFKLSTIQLWKPLRSAFPNTSIPSLPDHLRGLKKVPIKSLINQLHKLNDLSVKDKPWAHWHLLSTGIGSFTGVAFILMLIVYCIKSKLQISAKRYMNKEGDAIKYEVIRKWVSAKAVSGNTQDRENTTPTPLILEEEMVKEGMVKHIYPTLQLAT</sequence>
<keyword evidence="1" id="KW-0472">Membrane</keyword>
<dbReference type="OrthoDB" id="6077750at2759"/>
<gene>
    <name evidence="2" type="ORF">LOTGIDRAFT_163244</name>
</gene>
<keyword evidence="1" id="KW-1133">Transmembrane helix</keyword>
<dbReference type="CTD" id="20239350"/>
<name>V4A5C8_LOTGI</name>
<keyword evidence="3" id="KW-1185">Reference proteome</keyword>
<evidence type="ECO:0000313" key="2">
    <source>
        <dbReference type="EMBL" id="ESO91882.1"/>
    </source>
</evidence>
<dbReference type="KEGG" id="lgi:LOTGIDRAFT_163244"/>
<evidence type="ECO:0000256" key="1">
    <source>
        <dbReference type="SAM" id="Phobius"/>
    </source>
</evidence>
<proteinExistence type="predicted"/>
<protein>
    <submittedName>
        <fullName evidence="2">Uncharacterized protein</fullName>
    </submittedName>
</protein>